<reference evidence="4 5" key="1">
    <citation type="submission" date="2020-09" db="EMBL/GenBank/DDBJ databases">
        <title>Diversity and distribution of actinomycetes associated with coral in the coast of Hainan.</title>
        <authorList>
            <person name="Li F."/>
        </authorList>
    </citation>
    <scope>NUCLEOTIDE SEQUENCE [LARGE SCALE GENOMIC DNA]</scope>
    <source>
        <strain evidence="4 5">HNM0947</strain>
    </source>
</reference>
<accession>A0ABR9P6Y0</accession>
<sequence length="422" mass="44623">MTRAAAPALLLAALLSGPAAPASADDAPEEGTGTGASPAQSIAEHLESSPVHVDPAYDDAFPEDVRARVAEQIEESGLDLYVVVVPLTQGDAWGGETESLATAVHDRLGGGERHYLVHNSTGGLDGTDLGGTPGESDRPALHGAMAASYTHMGGEERTIPDQVETAVEAALSPDPEAAYEEAMEAHQAENGSPSTPVGTLLWTPWVLGGAVLLALLALALSLYLVVRARTHRASTPVAQHAAFDNADRARLESLVERAENDLIELGERLHGETSAPPRQVSRALDARDAAARVFDRMAAEGPNLPDAAGVLVLLDRAEDALAGLRTPRRPCYANPLHGTGTAPTQWREFGGTRTIKVPLCSECARAVGRRLRPTVLPAEHEGSQVPYYEVPAEESVWSATGYGSLRDDLVERILRGEPTARR</sequence>
<keyword evidence="2" id="KW-1133">Transmembrane helix</keyword>
<keyword evidence="2" id="KW-0812">Transmembrane</keyword>
<name>A0ABR9P6Y0_9ACTN</name>
<feature type="transmembrane region" description="Helical" evidence="2">
    <location>
        <begin position="202"/>
        <end position="226"/>
    </location>
</feature>
<feature type="chain" id="PRO_5046344810" description="TPM domain-containing protein" evidence="3">
    <location>
        <begin position="25"/>
        <end position="422"/>
    </location>
</feature>
<dbReference type="Proteomes" id="UP000806528">
    <property type="component" value="Unassembled WGS sequence"/>
</dbReference>
<comment type="caution">
    <text evidence="4">The sequence shown here is derived from an EMBL/GenBank/DDBJ whole genome shotgun (WGS) entry which is preliminary data.</text>
</comment>
<keyword evidence="5" id="KW-1185">Reference proteome</keyword>
<evidence type="ECO:0000256" key="3">
    <source>
        <dbReference type="SAM" id="SignalP"/>
    </source>
</evidence>
<evidence type="ECO:0000313" key="5">
    <source>
        <dbReference type="Proteomes" id="UP000806528"/>
    </source>
</evidence>
<evidence type="ECO:0000256" key="2">
    <source>
        <dbReference type="SAM" id="Phobius"/>
    </source>
</evidence>
<evidence type="ECO:0000256" key="1">
    <source>
        <dbReference type="SAM" id="MobiDB-lite"/>
    </source>
</evidence>
<dbReference type="EMBL" id="JADBGI010000010">
    <property type="protein sequence ID" value="MBE2999582.1"/>
    <property type="molecule type" value="Genomic_DNA"/>
</dbReference>
<organism evidence="4 5">
    <name type="scientific">Nocardiopsis coralli</name>
    <dbReference type="NCBI Taxonomy" id="2772213"/>
    <lineage>
        <taxon>Bacteria</taxon>
        <taxon>Bacillati</taxon>
        <taxon>Actinomycetota</taxon>
        <taxon>Actinomycetes</taxon>
        <taxon>Streptosporangiales</taxon>
        <taxon>Nocardiopsidaceae</taxon>
        <taxon>Nocardiopsis</taxon>
    </lineage>
</organism>
<feature type="signal peptide" evidence="3">
    <location>
        <begin position="1"/>
        <end position="24"/>
    </location>
</feature>
<keyword evidence="3" id="KW-0732">Signal</keyword>
<gene>
    <name evidence="4" type="ORF">IDM40_12815</name>
</gene>
<protein>
    <recommendedName>
        <fullName evidence="6">TPM domain-containing protein</fullName>
    </recommendedName>
</protein>
<proteinExistence type="predicted"/>
<evidence type="ECO:0008006" key="6">
    <source>
        <dbReference type="Google" id="ProtNLM"/>
    </source>
</evidence>
<keyword evidence="2" id="KW-0472">Membrane</keyword>
<evidence type="ECO:0000313" key="4">
    <source>
        <dbReference type="EMBL" id="MBE2999582.1"/>
    </source>
</evidence>
<feature type="region of interest" description="Disordered" evidence="1">
    <location>
        <begin position="19"/>
        <end position="39"/>
    </location>
</feature>